<evidence type="ECO:0000313" key="1">
    <source>
        <dbReference type="EMBL" id="MDT2405325.1"/>
    </source>
</evidence>
<sequence>MLSVGNKFEDLSEKEMNSIAGGNGNERVSPSVIIATTAYTGYISAATASAAFSAVSGLVSYTKKCI</sequence>
<dbReference type="NCBIfam" id="TIGR03893">
    <property type="entry name" value="lant_SP_1948"/>
    <property type="match status" value="1"/>
</dbReference>
<gene>
    <name evidence="1" type="ORF">P7D43_23600</name>
</gene>
<name>A0AAW8S0L7_ENTAV</name>
<protein>
    <submittedName>
        <fullName evidence="1">Lichenicidin A2 family type 2 lantibiotic</fullName>
    </submittedName>
</protein>
<comment type="caution">
    <text evidence="1">The sequence shown here is derived from an EMBL/GenBank/DDBJ whole genome shotgun (WGS) entry which is preliminary data.</text>
</comment>
<organism evidence="1 2">
    <name type="scientific">Enterococcus avium</name>
    <name type="common">Streptococcus avium</name>
    <dbReference type="NCBI Taxonomy" id="33945"/>
    <lineage>
        <taxon>Bacteria</taxon>
        <taxon>Bacillati</taxon>
        <taxon>Bacillota</taxon>
        <taxon>Bacilli</taxon>
        <taxon>Lactobacillales</taxon>
        <taxon>Enterococcaceae</taxon>
        <taxon>Enterococcus</taxon>
    </lineage>
</organism>
<dbReference type="EMBL" id="JARPWH010000306">
    <property type="protein sequence ID" value="MDT2405325.1"/>
    <property type="molecule type" value="Genomic_DNA"/>
</dbReference>
<proteinExistence type="predicted"/>
<dbReference type="RefSeq" id="WP_142482227.1">
    <property type="nucleotide sequence ID" value="NZ_JAQCOW010000209.1"/>
</dbReference>
<dbReference type="InterPro" id="IPR027632">
    <property type="entry name" value="Lant_2_A2"/>
</dbReference>
<evidence type="ECO:0000313" key="2">
    <source>
        <dbReference type="Proteomes" id="UP001260773"/>
    </source>
</evidence>
<dbReference type="AlphaFoldDB" id="A0AAW8S0L7"/>
<reference evidence="1" key="1">
    <citation type="submission" date="2023-03" db="EMBL/GenBank/DDBJ databases">
        <authorList>
            <person name="Shen W."/>
            <person name="Cai J."/>
        </authorList>
    </citation>
    <scope>NUCLEOTIDE SEQUENCE</scope>
    <source>
        <strain evidence="1">P33-2</strain>
    </source>
</reference>
<accession>A0AAW8S0L7</accession>
<dbReference type="GO" id="GO:0050830">
    <property type="term" value="P:defense response to Gram-positive bacterium"/>
    <property type="evidence" value="ECO:0007669"/>
    <property type="project" value="InterPro"/>
</dbReference>
<dbReference type="Proteomes" id="UP001260773">
    <property type="component" value="Unassembled WGS sequence"/>
</dbReference>